<name>A0ABC8TYF3_9AQUA</name>
<proteinExistence type="predicted"/>
<dbReference type="Pfam" id="PF23622">
    <property type="entry name" value="LRR_At1g61320_AtMIF1"/>
    <property type="match status" value="1"/>
</dbReference>
<dbReference type="Proteomes" id="UP001642360">
    <property type="component" value="Unassembled WGS sequence"/>
</dbReference>
<dbReference type="InterPro" id="IPR001810">
    <property type="entry name" value="F-box_dom"/>
</dbReference>
<dbReference type="SUPFAM" id="SSF81383">
    <property type="entry name" value="F-box domain"/>
    <property type="match status" value="1"/>
</dbReference>
<protein>
    <recommendedName>
        <fullName evidence="1">F-box domain-containing protein</fullName>
    </recommendedName>
</protein>
<dbReference type="Gene3D" id="3.80.10.10">
    <property type="entry name" value="Ribonuclease Inhibitor"/>
    <property type="match status" value="1"/>
</dbReference>
<sequence>MAMDRITLLPDHLLHHLLCFLELEDFARISVLSKAWNRIWLSASIFDFNLHFYYDHIEDNPSLKSSIRDDKIHRAAQEEYLNSIDESLRRRLLLSFSVSVVGMWINIPTFEVSVPFMDRWMDTTIQSNLQKLELKISVDDDSSYKYRPPQILLSAKSLTVLELYDCTLDSNCDIKLSQLRKQDLRYVCLLDEKMLSNLAFNFPLIEDLVLRNCQGLKNLRLVPELSQLKHVDIDLWYLSNNNEVQCIEITVPHLCTLSFEGRRRWDRISFGALKELKLREAIWITDEKFQNLMSNLPELEKMTMIHEKLSEFQPSKLRYLKNAFSNIHICISSKSLAELVSAAFWYDTKNLSVAWSISNPKQVLFDKVQQGIEMAARSREYEFEDSQEAEDEMNPAWKFFIKSHLIALYKVTTFRIKWKPLEQGAPSHKSMRGANNFEIVAEIHILNTDMLKFGWKHRHRDSFARLTNPSLE</sequence>
<dbReference type="AlphaFoldDB" id="A0ABC8TYF3"/>
<dbReference type="Pfam" id="PF00646">
    <property type="entry name" value="F-box"/>
    <property type="match status" value="1"/>
</dbReference>
<reference evidence="2 3" key="1">
    <citation type="submission" date="2024-02" db="EMBL/GenBank/DDBJ databases">
        <authorList>
            <person name="Vignale AGUSTIN F."/>
            <person name="Sosa J E."/>
            <person name="Modenutti C."/>
        </authorList>
    </citation>
    <scope>NUCLEOTIDE SEQUENCE [LARGE SCALE GENOMIC DNA]</scope>
</reference>
<dbReference type="InterPro" id="IPR036047">
    <property type="entry name" value="F-box-like_dom_sf"/>
</dbReference>
<evidence type="ECO:0000313" key="2">
    <source>
        <dbReference type="EMBL" id="CAK9174516.1"/>
    </source>
</evidence>
<dbReference type="InterPro" id="IPR032675">
    <property type="entry name" value="LRR_dom_sf"/>
</dbReference>
<feature type="domain" description="F-box" evidence="1">
    <location>
        <begin position="3"/>
        <end position="49"/>
    </location>
</feature>
<dbReference type="EMBL" id="CAUOFW020006391">
    <property type="protein sequence ID" value="CAK9174516.1"/>
    <property type="molecule type" value="Genomic_DNA"/>
</dbReference>
<gene>
    <name evidence="2" type="ORF">ILEXP_LOCUS44270</name>
</gene>
<keyword evidence="3" id="KW-1185">Reference proteome</keyword>
<comment type="caution">
    <text evidence="2">The sequence shown here is derived from an EMBL/GenBank/DDBJ whole genome shotgun (WGS) entry which is preliminary data.</text>
</comment>
<evidence type="ECO:0000259" key="1">
    <source>
        <dbReference type="PROSITE" id="PS50181"/>
    </source>
</evidence>
<dbReference type="InterPro" id="IPR055357">
    <property type="entry name" value="LRR_At1g61320_AtMIF1"/>
</dbReference>
<dbReference type="PANTHER" id="PTHR31639">
    <property type="entry name" value="F-BOX PROTEIN-LIKE"/>
    <property type="match status" value="1"/>
</dbReference>
<dbReference type="SMART" id="SM00256">
    <property type="entry name" value="FBOX"/>
    <property type="match status" value="1"/>
</dbReference>
<accession>A0ABC8TYF3</accession>
<dbReference type="PROSITE" id="PS50181">
    <property type="entry name" value="FBOX"/>
    <property type="match status" value="1"/>
</dbReference>
<dbReference type="PANTHER" id="PTHR31639:SF195">
    <property type="entry name" value="F-BOX DOMAIN-CONTAINING PROTEIN"/>
    <property type="match status" value="1"/>
</dbReference>
<dbReference type="Gene3D" id="1.20.1280.50">
    <property type="match status" value="1"/>
</dbReference>
<dbReference type="SUPFAM" id="SSF52047">
    <property type="entry name" value="RNI-like"/>
    <property type="match status" value="1"/>
</dbReference>
<evidence type="ECO:0000313" key="3">
    <source>
        <dbReference type="Proteomes" id="UP001642360"/>
    </source>
</evidence>
<organism evidence="2 3">
    <name type="scientific">Ilex paraguariensis</name>
    <name type="common">yerba mate</name>
    <dbReference type="NCBI Taxonomy" id="185542"/>
    <lineage>
        <taxon>Eukaryota</taxon>
        <taxon>Viridiplantae</taxon>
        <taxon>Streptophyta</taxon>
        <taxon>Embryophyta</taxon>
        <taxon>Tracheophyta</taxon>
        <taxon>Spermatophyta</taxon>
        <taxon>Magnoliopsida</taxon>
        <taxon>eudicotyledons</taxon>
        <taxon>Gunneridae</taxon>
        <taxon>Pentapetalae</taxon>
        <taxon>asterids</taxon>
        <taxon>campanulids</taxon>
        <taxon>Aquifoliales</taxon>
        <taxon>Aquifoliaceae</taxon>
        <taxon>Ilex</taxon>
    </lineage>
</organism>